<dbReference type="InterPro" id="IPR024079">
    <property type="entry name" value="MetalloPept_cat_dom_sf"/>
</dbReference>
<name>A0A1I3IN84_9FLAO</name>
<dbReference type="Gene3D" id="3.40.390.10">
    <property type="entry name" value="Collagenase (Catalytic Domain)"/>
    <property type="match status" value="1"/>
</dbReference>
<protein>
    <submittedName>
        <fullName evidence="1">Uncharacterized protein</fullName>
    </submittedName>
</protein>
<dbReference type="STRING" id="1125876.SAMN05443292_2708"/>
<keyword evidence="2" id="KW-1185">Reference proteome</keyword>
<sequence length="423" mass="47299">MSRTRIVKGNITKITGGNYRVYSKDNIVNSGSKVIQKGKSDGVSYGTPGSPPPSPVIAKCLVFFRPTNAWEGEFGFDWVRVNDSHLAVDNRYNGIIGSYGSVYASESGAVFTPSPADYRSILNQYNNFGTYKGQYYVPNMTILSGDTAILDAVVHIEEKADSMQYIYNTDVFELTILKQFTVAVGINHDDSCIRIKCKKIFNSAESIRVMATKNGQTSKVGEIRVLPNNNVKNIDILMIPVSVEKMNATGAVKGNEKVLTRNAMKQSYLNANISEKTSPTVVGGFFFNLFFTTTDPSGNVVMDLSRWRSIHSALESAFFDNPANSIYRNHYRVYMMPNSLSLNGVAEGIGNTKVVAAFGNRNDSSTAHELMHAMGLYHTFDNDSQFTFEYRKTDNIMDYTHQIRKKRFSTNKFQWKILNRSVS</sequence>
<dbReference type="EMBL" id="FOQT01000005">
    <property type="protein sequence ID" value="SFI49455.1"/>
    <property type="molecule type" value="Genomic_DNA"/>
</dbReference>
<gene>
    <name evidence="1" type="ORF">SAMN05443292_2708</name>
</gene>
<dbReference type="AlphaFoldDB" id="A0A1I3IN84"/>
<dbReference type="Proteomes" id="UP000198931">
    <property type="component" value="Unassembled WGS sequence"/>
</dbReference>
<evidence type="ECO:0000313" key="1">
    <source>
        <dbReference type="EMBL" id="SFI49455.1"/>
    </source>
</evidence>
<accession>A0A1I3IN84</accession>
<dbReference type="SUPFAM" id="SSF55486">
    <property type="entry name" value="Metalloproteases ('zincins'), catalytic domain"/>
    <property type="match status" value="1"/>
</dbReference>
<proteinExistence type="predicted"/>
<dbReference type="RefSeq" id="WP_090081930.1">
    <property type="nucleotide sequence ID" value="NZ_FOQT01000005.1"/>
</dbReference>
<organism evidence="1 2">
    <name type="scientific">Halpernia frigidisoli</name>
    <dbReference type="NCBI Taxonomy" id="1125876"/>
    <lineage>
        <taxon>Bacteria</taxon>
        <taxon>Pseudomonadati</taxon>
        <taxon>Bacteroidota</taxon>
        <taxon>Flavobacteriia</taxon>
        <taxon>Flavobacteriales</taxon>
        <taxon>Weeksellaceae</taxon>
        <taxon>Chryseobacterium group</taxon>
        <taxon>Halpernia</taxon>
    </lineage>
</organism>
<dbReference type="OrthoDB" id="6717961at2"/>
<dbReference type="GO" id="GO:0008237">
    <property type="term" value="F:metallopeptidase activity"/>
    <property type="evidence" value="ECO:0007669"/>
    <property type="project" value="InterPro"/>
</dbReference>
<reference evidence="1 2" key="1">
    <citation type="submission" date="2016-10" db="EMBL/GenBank/DDBJ databases">
        <authorList>
            <person name="de Groot N.N."/>
        </authorList>
    </citation>
    <scope>NUCLEOTIDE SEQUENCE [LARGE SCALE GENOMIC DNA]</scope>
    <source>
        <strain evidence="1 2">DSM 26000</strain>
    </source>
</reference>
<evidence type="ECO:0000313" key="2">
    <source>
        <dbReference type="Proteomes" id="UP000198931"/>
    </source>
</evidence>